<dbReference type="PANTHER" id="PTHR19370">
    <property type="entry name" value="NADH-CYTOCHROME B5 REDUCTASE"/>
    <property type="match status" value="1"/>
</dbReference>
<dbReference type="InterPro" id="IPR001834">
    <property type="entry name" value="CBR-like"/>
</dbReference>
<dbReference type="EMBL" id="JANBQB010000014">
    <property type="protein sequence ID" value="KAJ1984639.1"/>
    <property type="molecule type" value="Genomic_DNA"/>
</dbReference>
<dbReference type="Gene3D" id="3.40.50.80">
    <property type="entry name" value="Nucleotide-binding domain of ferredoxin-NADP reductase (FNR) module"/>
    <property type="match status" value="1"/>
</dbReference>
<dbReference type="InterPro" id="IPR017938">
    <property type="entry name" value="Riboflavin_synthase-like_b-brl"/>
</dbReference>
<dbReference type="AlphaFoldDB" id="A0A9W8BBN2"/>
<sequence>MGIENTSNPQVLAYLEEVRRLKAAAPTPTSKPSQAPGFSDLPATKRVGIFEENGELVLSLPGPPKKPLPDDCCQSGCVPCIFDTYRDALFDYDVTVERLTAKYVELTEQRQAGRATSLQSPSISSSDAAVPLRYPPPDPSYLTVHSFSEFEITTIEHVYKDSIRLVCQPAGTLANGALHSNGTAMPFKISPGFHVFLRLSIAGKLYTKAYTPIVERHSPQHLALVIKLYEHHAVSTHIRSLDIGHRLLLRGPIHSGFDRTLYNSQYQIIMVAVGSGITPMYQYLQDLAAKPRSARNPVCLLYGNRTRAHVWLDRELTELAQQSDNLIVHHVLTQDLSSPNDPEPPRHVHYHFDIGRMTAQTIAPLLSEFYQAFPPSAPSLSPPATGMSTASRTDRTVVLVCGPKEFNRSMQQGFQNLGYPEGSLHVFE</sequence>
<evidence type="ECO:0000256" key="1">
    <source>
        <dbReference type="ARBA" id="ARBA00001974"/>
    </source>
</evidence>
<evidence type="ECO:0000256" key="6">
    <source>
        <dbReference type="PIRSR" id="PIRSR601834-1"/>
    </source>
</evidence>
<evidence type="ECO:0000313" key="10">
    <source>
        <dbReference type="Proteomes" id="UP001151582"/>
    </source>
</evidence>
<feature type="binding site" evidence="6">
    <location>
        <position position="225"/>
    </location>
    <ligand>
        <name>FAD</name>
        <dbReference type="ChEBI" id="CHEBI:57692"/>
    </ligand>
</feature>
<dbReference type="InterPro" id="IPR039261">
    <property type="entry name" value="FNR_nucleotide-bd"/>
</dbReference>
<dbReference type="PROSITE" id="PS51384">
    <property type="entry name" value="FAD_FR"/>
    <property type="match status" value="1"/>
</dbReference>
<feature type="domain" description="FAD-binding FR-type" evidence="8">
    <location>
        <begin position="145"/>
        <end position="259"/>
    </location>
</feature>
<dbReference type="InterPro" id="IPR019180">
    <property type="entry name" value="Oxidoreductase-like_N"/>
</dbReference>
<dbReference type="InterPro" id="IPR017927">
    <property type="entry name" value="FAD-bd_FR_type"/>
</dbReference>
<dbReference type="Pfam" id="PF09791">
    <property type="entry name" value="Oxidored-like"/>
    <property type="match status" value="1"/>
</dbReference>
<evidence type="ECO:0000313" key="9">
    <source>
        <dbReference type="EMBL" id="KAJ1984639.1"/>
    </source>
</evidence>
<feature type="binding site" evidence="6">
    <location>
        <position position="234"/>
    </location>
    <ligand>
        <name>FAD</name>
        <dbReference type="ChEBI" id="CHEBI:57692"/>
    </ligand>
</feature>
<organism evidence="9 10">
    <name type="scientific">Dimargaris verticillata</name>
    <dbReference type="NCBI Taxonomy" id="2761393"/>
    <lineage>
        <taxon>Eukaryota</taxon>
        <taxon>Fungi</taxon>
        <taxon>Fungi incertae sedis</taxon>
        <taxon>Zoopagomycota</taxon>
        <taxon>Kickxellomycotina</taxon>
        <taxon>Dimargaritomycetes</taxon>
        <taxon>Dimargaritales</taxon>
        <taxon>Dimargaritaceae</taxon>
        <taxon>Dimargaris</taxon>
    </lineage>
</organism>
<dbReference type="Gene3D" id="2.40.30.10">
    <property type="entry name" value="Translation factors"/>
    <property type="match status" value="1"/>
</dbReference>
<dbReference type="PRINTS" id="PR00406">
    <property type="entry name" value="CYTB5RDTASE"/>
</dbReference>
<reference evidence="9" key="1">
    <citation type="submission" date="2022-07" db="EMBL/GenBank/DDBJ databases">
        <title>Phylogenomic reconstructions and comparative analyses of Kickxellomycotina fungi.</title>
        <authorList>
            <person name="Reynolds N.K."/>
            <person name="Stajich J.E."/>
            <person name="Barry K."/>
            <person name="Grigoriev I.V."/>
            <person name="Crous P."/>
            <person name="Smith M.E."/>
        </authorList>
    </citation>
    <scope>NUCLEOTIDE SEQUENCE</scope>
    <source>
        <strain evidence="9">RSA 567</strain>
    </source>
</reference>
<evidence type="ECO:0000256" key="5">
    <source>
        <dbReference type="ARBA" id="ARBA00023002"/>
    </source>
</evidence>
<dbReference type="InterPro" id="IPR001433">
    <property type="entry name" value="OxRdtase_FAD/NAD-bd"/>
</dbReference>
<keyword evidence="10" id="KW-1185">Reference proteome</keyword>
<gene>
    <name evidence="9" type="primary">CYB5RL</name>
    <name evidence="9" type="ORF">H4R34_000542</name>
</gene>
<feature type="binding site" evidence="6">
    <location>
        <position position="235"/>
    </location>
    <ligand>
        <name>FAD</name>
        <dbReference type="ChEBI" id="CHEBI:57692"/>
    </ligand>
</feature>
<dbReference type="GO" id="GO:0090524">
    <property type="term" value="F:cytochrome-b5 reductase activity, acting on NADH"/>
    <property type="evidence" value="ECO:0007669"/>
    <property type="project" value="UniProtKB-EC"/>
</dbReference>
<accession>A0A9W8BBN2</accession>
<name>A0A9W8BBN2_9FUNG</name>
<evidence type="ECO:0000259" key="8">
    <source>
        <dbReference type="PROSITE" id="PS51384"/>
    </source>
</evidence>
<dbReference type="Pfam" id="PF00175">
    <property type="entry name" value="NAD_binding_1"/>
    <property type="match status" value="1"/>
</dbReference>
<comment type="caution">
    <text evidence="9">The sequence shown here is derived from an EMBL/GenBank/DDBJ whole genome shotgun (WGS) entry which is preliminary data.</text>
</comment>
<proteinExistence type="inferred from homology"/>
<comment type="cofactor">
    <cofactor evidence="1 6">
        <name>FAD</name>
        <dbReference type="ChEBI" id="CHEBI:57692"/>
    </cofactor>
</comment>
<keyword evidence="4 6" id="KW-0274">FAD</keyword>
<feature type="binding site" evidence="6">
    <location>
        <position position="227"/>
    </location>
    <ligand>
        <name>FAD</name>
        <dbReference type="ChEBI" id="CHEBI:57692"/>
    </ligand>
</feature>
<feature type="region of interest" description="Disordered" evidence="7">
    <location>
        <begin position="110"/>
        <end position="129"/>
    </location>
</feature>
<evidence type="ECO:0000256" key="4">
    <source>
        <dbReference type="ARBA" id="ARBA00022827"/>
    </source>
</evidence>
<dbReference type="Pfam" id="PF00970">
    <property type="entry name" value="FAD_binding_6"/>
    <property type="match status" value="1"/>
</dbReference>
<evidence type="ECO:0000256" key="7">
    <source>
        <dbReference type="SAM" id="MobiDB-lite"/>
    </source>
</evidence>
<dbReference type="CDD" id="cd06183">
    <property type="entry name" value="cyt_b5_reduct_like"/>
    <property type="match status" value="1"/>
</dbReference>
<feature type="binding site" evidence="6">
    <location>
        <position position="278"/>
    </location>
    <ligand>
        <name>FAD</name>
        <dbReference type="ChEBI" id="CHEBI:57692"/>
    </ligand>
</feature>
<dbReference type="EC" id="1.6.2.2" evidence="9"/>
<protein>
    <submittedName>
        <fullName evidence="9">NADH-cytochrome b5 reductase-like</fullName>
        <ecNumber evidence="9">1.6.2.2</ecNumber>
    </submittedName>
</protein>
<keyword evidence="5 9" id="KW-0560">Oxidoreductase</keyword>
<dbReference type="SUPFAM" id="SSF52343">
    <property type="entry name" value="Ferredoxin reductase-like, C-terminal NADP-linked domain"/>
    <property type="match status" value="1"/>
</dbReference>
<evidence type="ECO:0000256" key="2">
    <source>
        <dbReference type="ARBA" id="ARBA00006105"/>
    </source>
</evidence>
<dbReference type="Proteomes" id="UP001151582">
    <property type="component" value="Unassembled WGS sequence"/>
</dbReference>
<dbReference type="SUPFAM" id="SSF63380">
    <property type="entry name" value="Riboflavin synthase domain-like"/>
    <property type="match status" value="1"/>
</dbReference>
<dbReference type="PANTHER" id="PTHR19370:SF184">
    <property type="entry name" value="NADH-CYTOCHROME B5 REDUCTASE-LIKE"/>
    <property type="match status" value="1"/>
</dbReference>
<evidence type="ECO:0000256" key="3">
    <source>
        <dbReference type="ARBA" id="ARBA00022630"/>
    </source>
</evidence>
<comment type="similarity">
    <text evidence="2">Belongs to the flavoprotein pyridine nucleotide cytochrome reductase family.</text>
</comment>
<feature type="compositionally biased region" description="Polar residues" evidence="7">
    <location>
        <begin position="114"/>
        <end position="127"/>
    </location>
</feature>
<keyword evidence="3 6" id="KW-0285">Flavoprotein</keyword>
<dbReference type="InterPro" id="IPR008333">
    <property type="entry name" value="Cbr1-like_FAD-bd_dom"/>
</dbReference>
<dbReference type="OrthoDB" id="432685at2759"/>
<feature type="binding site" evidence="6">
    <location>
        <position position="210"/>
    </location>
    <ligand>
        <name>FAD</name>
        <dbReference type="ChEBI" id="CHEBI:57692"/>
    </ligand>
</feature>